<organism evidence="8 9">
    <name type="scientific">Daphnia magna</name>
    <dbReference type="NCBI Taxonomy" id="35525"/>
    <lineage>
        <taxon>Eukaryota</taxon>
        <taxon>Metazoa</taxon>
        <taxon>Ecdysozoa</taxon>
        <taxon>Arthropoda</taxon>
        <taxon>Crustacea</taxon>
        <taxon>Branchiopoda</taxon>
        <taxon>Diplostraca</taxon>
        <taxon>Cladocera</taxon>
        <taxon>Anomopoda</taxon>
        <taxon>Daphniidae</taxon>
        <taxon>Daphnia</taxon>
    </lineage>
</organism>
<comment type="caution">
    <text evidence="8">The sequence shown here is derived from an EMBL/GenBank/DDBJ whole genome shotgun (WGS) entry which is preliminary data.</text>
</comment>
<evidence type="ECO:0000256" key="1">
    <source>
        <dbReference type="ARBA" id="ARBA00004141"/>
    </source>
</evidence>
<dbReference type="PANTHER" id="PTHR48041">
    <property type="entry name" value="ABC TRANSPORTER G FAMILY MEMBER 28"/>
    <property type="match status" value="1"/>
</dbReference>
<dbReference type="Gene3D" id="3.40.50.300">
    <property type="entry name" value="P-loop containing nucleotide triphosphate hydrolases"/>
    <property type="match status" value="1"/>
</dbReference>
<name>A0ABR0B5U2_9CRUS</name>
<comment type="similarity">
    <text evidence="2">Belongs to the ABC transporter superfamily. ABCG family. Eye pigment precursor importer (TC 3.A.1.204) subfamily.</text>
</comment>
<sequence length="269" mass="29414">MDAHIEMAGSDFIPTIKNPAGMYLHLTFRDICYTAGKGENAKRMLHGMSGTFKSGHLTAILGPSGAVNASTEFFKNVNVRTSGVEGQIQVKGVDRKLKTFRKHSAFITQEDHLLSNLAVDEYMMAAATIELDYQVDLVMKSLGLTQIGSFGECKRLSIGLELLTTTQISSVSMNPPVDSSSSLQCVALLRDIARSGRMVVATIHQPSSRLLDYFDHLYIVAGGMCIYQGPIASLVPYLQTANLQCPSYHRNPADFGEQTLSFVFPLLTL</sequence>
<keyword evidence="9" id="KW-1185">Reference proteome</keyword>
<evidence type="ECO:0000313" key="8">
    <source>
        <dbReference type="EMBL" id="KAK4037058.1"/>
    </source>
</evidence>
<accession>A0ABR0B5U2</accession>
<dbReference type="EMBL" id="JAOYFB010000040">
    <property type="protein sequence ID" value="KAK4037058.1"/>
    <property type="molecule type" value="Genomic_DNA"/>
</dbReference>
<keyword evidence="6" id="KW-0472">Membrane</keyword>
<dbReference type="Pfam" id="PF00005">
    <property type="entry name" value="ABC_tran"/>
    <property type="match status" value="1"/>
</dbReference>
<evidence type="ECO:0000256" key="3">
    <source>
        <dbReference type="ARBA" id="ARBA00022448"/>
    </source>
</evidence>
<evidence type="ECO:0000256" key="2">
    <source>
        <dbReference type="ARBA" id="ARBA00005814"/>
    </source>
</evidence>
<evidence type="ECO:0000256" key="6">
    <source>
        <dbReference type="ARBA" id="ARBA00023136"/>
    </source>
</evidence>
<keyword evidence="4" id="KW-0812">Transmembrane</keyword>
<feature type="domain" description="ABC transporter" evidence="7">
    <location>
        <begin position="26"/>
        <end position="247"/>
    </location>
</feature>
<dbReference type="InterPro" id="IPR050352">
    <property type="entry name" value="ABCG_transporters"/>
</dbReference>
<dbReference type="InterPro" id="IPR027417">
    <property type="entry name" value="P-loop_NTPase"/>
</dbReference>
<evidence type="ECO:0000313" key="9">
    <source>
        <dbReference type="Proteomes" id="UP001234178"/>
    </source>
</evidence>
<dbReference type="InterPro" id="IPR003439">
    <property type="entry name" value="ABC_transporter-like_ATP-bd"/>
</dbReference>
<reference evidence="8 9" key="1">
    <citation type="journal article" date="2023" name="Nucleic Acids Res.">
        <title>The hologenome of Daphnia magna reveals possible DNA methylation and microbiome-mediated evolution of the host genome.</title>
        <authorList>
            <person name="Chaturvedi A."/>
            <person name="Li X."/>
            <person name="Dhandapani V."/>
            <person name="Marshall H."/>
            <person name="Kissane S."/>
            <person name="Cuenca-Cambronero M."/>
            <person name="Asole G."/>
            <person name="Calvet F."/>
            <person name="Ruiz-Romero M."/>
            <person name="Marangio P."/>
            <person name="Guigo R."/>
            <person name="Rago D."/>
            <person name="Mirbahai L."/>
            <person name="Eastwood N."/>
            <person name="Colbourne J.K."/>
            <person name="Zhou J."/>
            <person name="Mallon E."/>
            <person name="Orsini L."/>
        </authorList>
    </citation>
    <scope>NUCLEOTIDE SEQUENCE [LARGE SCALE GENOMIC DNA]</scope>
    <source>
        <strain evidence="8">LRV0_1</strain>
    </source>
</reference>
<evidence type="ECO:0000259" key="7">
    <source>
        <dbReference type="PROSITE" id="PS50893"/>
    </source>
</evidence>
<dbReference type="PANTHER" id="PTHR48041:SF78">
    <property type="entry name" value="ABC TRANSPORTER EXPRESSED IN TRACHEA, ISOFORM A"/>
    <property type="match status" value="1"/>
</dbReference>
<dbReference type="SUPFAM" id="SSF52540">
    <property type="entry name" value="P-loop containing nucleoside triphosphate hydrolases"/>
    <property type="match status" value="1"/>
</dbReference>
<evidence type="ECO:0000256" key="4">
    <source>
        <dbReference type="ARBA" id="ARBA00022692"/>
    </source>
</evidence>
<comment type="subcellular location">
    <subcellularLocation>
        <location evidence="1">Membrane</location>
        <topology evidence="1">Multi-pass membrane protein</topology>
    </subcellularLocation>
</comment>
<evidence type="ECO:0000256" key="5">
    <source>
        <dbReference type="ARBA" id="ARBA00022989"/>
    </source>
</evidence>
<keyword evidence="3" id="KW-0813">Transport</keyword>
<gene>
    <name evidence="8" type="ORF">OUZ56_029100</name>
</gene>
<keyword evidence="5" id="KW-1133">Transmembrane helix</keyword>
<dbReference type="Proteomes" id="UP001234178">
    <property type="component" value="Unassembled WGS sequence"/>
</dbReference>
<dbReference type="PROSITE" id="PS50893">
    <property type="entry name" value="ABC_TRANSPORTER_2"/>
    <property type="match status" value="1"/>
</dbReference>
<proteinExistence type="inferred from homology"/>
<protein>
    <recommendedName>
        <fullName evidence="7">ABC transporter domain-containing protein</fullName>
    </recommendedName>
</protein>